<comment type="caution">
    <text evidence="1">The sequence shown here is derived from an EMBL/GenBank/DDBJ whole genome shotgun (WGS) entry which is preliminary data.</text>
</comment>
<protein>
    <submittedName>
        <fullName evidence="1">Uncharacterized protein</fullName>
    </submittedName>
</protein>
<keyword evidence="2" id="KW-1185">Reference proteome</keyword>
<dbReference type="EMBL" id="CAWUHB010000024">
    <property type="protein sequence ID" value="CAK7222289.1"/>
    <property type="molecule type" value="Genomic_DNA"/>
</dbReference>
<accession>A0ABP0BRR0</accession>
<evidence type="ECO:0000313" key="2">
    <source>
        <dbReference type="Proteomes" id="UP001642405"/>
    </source>
</evidence>
<proteinExistence type="predicted"/>
<dbReference type="Proteomes" id="UP001642405">
    <property type="component" value="Unassembled WGS sequence"/>
</dbReference>
<organism evidence="1 2">
    <name type="scientific">Sporothrix curviconia</name>
    <dbReference type="NCBI Taxonomy" id="1260050"/>
    <lineage>
        <taxon>Eukaryota</taxon>
        <taxon>Fungi</taxon>
        <taxon>Dikarya</taxon>
        <taxon>Ascomycota</taxon>
        <taxon>Pezizomycotina</taxon>
        <taxon>Sordariomycetes</taxon>
        <taxon>Sordariomycetidae</taxon>
        <taxon>Ophiostomatales</taxon>
        <taxon>Ophiostomataceae</taxon>
        <taxon>Sporothrix</taxon>
    </lineage>
</organism>
<gene>
    <name evidence="1" type="ORF">SCUCBS95973_004792</name>
</gene>
<evidence type="ECO:0000313" key="1">
    <source>
        <dbReference type="EMBL" id="CAK7222289.1"/>
    </source>
</evidence>
<sequence>MLTILDHYDLLAQMAPPLSPFDSFVDATYGTVTKCPFHSHLRLCFLAEMDCVIANDKLRFQHSMQVMREDICLRSNQQLFNEFYDDALPVNAHSHVHEHVLYPRFRLIVAHFIAARCSIPMTPDDNGLPILRPPTQHTAPLDCIENMRMVMNECDRLYLSSEESKIRARSAYDVMQASMDYVTALLNLSDKAVGAERATLNRGIVSALEAEHKIIHLVRPILDEYYNDRAKCAEVLDLAVSHTDKLLRVVDANENALDSDILMTVATVSHLRFYRASIMWASYRSSKPVEVFPSPNPSQVAPTATEKAAWTYEGVKSEAIRKFVLYRREMNEIKQDTASLGRHLTVDFGIYPVADEITGHVSFTIDKEEYEDVLDEDEE</sequence>
<reference evidence="1 2" key="1">
    <citation type="submission" date="2024-01" db="EMBL/GenBank/DDBJ databases">
        <authorList>
            <person name="Allen C."/>
            <person name="Tagirdzhanova G."/>
        </authorList>
    </citation>
    <scope>NUCLEOTIDE SEQUENCE [LARGE SCALE GENOMIC DNA]</scope>
</reference>
<name>A0ABP0BRR0_9PEZI</name>